<dbReference type="Gene3D" id="2.40.160.20">
    <property type="match status" value="1"/>
</dbReference>
<accession>A0ABS7DF49</accession>
<protein>
    <submittedName>
        <fullName evidence="4">Outer membrane beta-barrel protein</fullName>
    </submittedName>
</protein>
<dbReference type="InterPro" id="IPR011250">
    <property type="entry name" value="OMP/PagP_B-barrel"/>
</dbReference>
<dbReference type="Proteomes" id="UP000731465">
    <property type="component" value="Unassembled WGS sequence"/>
</dbReference>
<gene>
    <name evidence="4" type="ORF">J5V48_03350</name>
</gene>
<organism evidence="4 5">
    <name type="scientific">Succinivibrio faecicola</name>
    <dbReference type="NCBI Taxonomy" id="2820300"/>
    <lineage>
        <taxon>Bacteria</taxon>
        <taxon>Pseudomonadati</taxon>
        <taxon>Pseudomonadota</taxon>
        <taxon>Gammaproteobacteria</taxon>
        <taxon>Aeromonadales</taxon>
        <taxon>Succinivibrionaceae</taxon>
        <taxon>Succinivibrio</taxon>
    </lineage>
</organism>
<comment type="caution">
    <text evidence="4">The sequence shown here is derived from an EMBL/GenBank/DDBJ whole genome shotgun (WGS) entry which is preliminary data.</text>
</comment>
<feature type="domain" description="Outer membrane protein beta-barrel" evidence="3">
    <location>
        <begin position="11"/>
        <end position="220"/>
    </location>
</feature>
<dbReference type="EMBL" id="JAGFNY010000007">
    <property type="protein sequence ID" value="MBW7569925.1"/>
    <property type="molecule type" value="Genomic_DNA"/>
</dbReference>
<evidence type="ECO:0000256" key="1">
    <source>
        <dbReference type="ARBA" id="ARBA00022729"/>
    </source>
</evidence>
<proteinExistence type="predicted"/>
<evidence type="ECO:0000256" key="2">
    <source>
        <dbReference type="SAM" id="SignalP"/>
    </source>
</evidence>
<keyword evidence="1 2" id="KW-0732">Signal</keyword>
<reference evidence="4 5" key="1">
    <citation type="submission" date="2021-03" db="EMBL/GenBank/DDBJ databases">
        <title>Succinivibrio sp. nov. isolated from feces of cow.</title>
        <authorList>
            <person name="Choi J.-Y."/>
        </authorList>
    </citation>
    <scope>NUCLEOTIDE SEQUENCE [LARGE SCALE GENOMIC DNA]</scope>
    <source>
        <strain evidence="4 5">AGMB01872</strain>
    </source>
</reference>
<dbReference type="SUPFAM" id="SSF56925">
    <property type="entry name" value="OMPA-like"/>
    <property type="match status" value="1"/>
</dbReference>
<keyword evidence="5" id="KW-1185">Reference proteome</keyword>
<feature type="chain" id="PRO_5046386738" evidence="2">
    <location>
        <begin position="23"/>
        <end position="220"/>
    </location>
</feature>
<evidence type="ECO:0000313" key="4">
    <source>
        <dbReference type="EMBL" id="MBW7569925.1"/>
    </source>
</evidence>
<evidence type="ECO:0000313" key="5">
    <source>
        <dbReference type="Proteomes" id="UP000731465"/>
    </source>
</evidence>
<dbReference type="Pfam" id="PF13505">
    <property type="entry name" value="OMP_b-brl"/>
    <property type="match status" value="1"/>
</dbReference>
<feature type="signal peptide" evidence="2">
    <location>
        <begin position="1"/>
        <end position="22"/>
    </location>
</feature>
<name>A0ABS7DF49_9GAMM</name>
<sequence>MKKLVLASAVLVACLSATSANAFNNGFTVGAVGGFAKSSGDLSNLNSDSDIGGARYSKRYDDKDLNGLGIKLFGEYNFNNYFALGTAYDFLYLGRVKGSSSFSNGGYTIYKSTEYGLCAHVLEFYGKGQIQLNDNFSIYAKAGPTLSVVGLVDEDDDKADTSSSVGLVAGVGAEYKFNNGFGIRVGYDYFSRVGEISTDYTPKEEKINSHLFYAGGSYTF</sequence>
<evidence type="ECO:0000259" key="3">
    <source>
        <dbReference type="Pfam" id="PF13505"/>
    </source>
</evidence>
<dbReference type="InterPro" id="IPR027385">
    <property type="entry name" value="Beta-barrel_OMP"/>
</dbReference>
<dbReference type="RefSeq" id="WP_219937117.1">
    <property type="nucleotide sequence ID" value="NZ_JAGFNY010000007.1"/>
</dbReference>